<sequence length="133" mass="13864">MTASAGQAAAGYGWLVSDFVQRVAGVAHAVIVAPDGRLRAGSPRLRPERAEQLCSIAARLMRLTEEAATSFKGGAVAQTVVEMELGYLLLTSIGDGSALVALASPNCDLGDVAYEMATLVDLINERLGSGQTW</sequence>
<accession>A0A2W4JD44</accession>
<dbReference type="InterPro" id="IPR004942">
    <property type="entry name" value="Roadblock/LAMTOR2_dom"/>
</dbReference>
<evidence type="ECO:0000313" key="4">
    <source>
        <dbReference type="Proteomes" id="UP000249324"/>
    </source>
</evidence>
<protein>
    <submittedName>
        <fullName evidence="3">Dynein regulation protein LC7</fullName>
    </submittedName>
    <submittedName>
        <fullName evidence="2">Roadblock/LC7 domain-containing protein</fullName>
    </submittedName>
</protein>
<dbReference type="InterPro" id="IPR053141">
    <property type="entry name" value="Mycobact_SerProt_Inhib_Rv3364c"/>
</dbReference>
<organism evidence="3">
    <name type="scientific">Thermocrispum agreste</name>
    <dbReference type="NCBI Taxonomy" id="37925"/>
    <lineage>
        <taxon>Bacteria</taxon>
        <taxon>Bacillati</taxon>
        <taxon>Actinomycetota</taxon>
        <taxon>Actinomycetes</taxon>
        <taxon>Pseudonocardiales</taxon>
        <taxon>Pseudonocardiaceae</taxon>
        <taxon>Thermocrispum</taxon>
    </lineage>
</organism>
<dbReference type="PANTHER" id="PTHR36222">
    <property type="entry name" value="SERINE PROTEASE INHIBITOR RV3364C"/>
    <property type="match status" value="1"/>
</dbReference>
<dbReference type="PANTHER" id="PTHR36222:SF1">
    <property type="entry name" value="SERINE PROTEASE INHIBITOR RV3364C"/>
    <property type="match status" value="1"/>
</dbReference>
<dbReference type="AlphaFoldDB" id="A0A2W4JD44"/>
<evidence type="ECO:0000259" key="1">
    <source>
        <dbReference type="SMART" id="SM00960"/>
    </source>
</evidence>
<evidence type="ECO:0000313" key="3">
    <source>
        <dbReference type="EMBL" id="PZM96361.1"/>
    </source>
</evidence>
<dbReference type="Gene3D" id="3.30.450.30">
    <property type="entry name" value="Dynein light chain 2a, cytoplasmic"/>
    <property type="match status" value="1"/>
</dbReference>
<dbReference type="Pfam" id="PF03259">
    <property type="entry name" value="Robl_LC7"/>
    <property type="match status" value="1"/>
</dbReference>
<dbReference type="STRING" id="1111738.GCA_000427905_01418"/>
<proteinExistence type="predicted"/>
<comment type="caution">
    <text evidence="3">The sequence shown here is derived from an EMBL/GenBank/DDBJ whole genome shotgun (WGS) entry which is preliminary data.</text>
</comment>
<reference evidence="2 4" key="3">
    <citation type="journal article" date="2021" name="BMC Genomics">
        <title>Genome-resolved metagenome and metatranscriptome analyses of thermophilic composting reveal key bacterial players and their metabolic interactions.</title>
        <authorList>
            <person name="Braga L.P.P."/>
            <person name="Pereira R.V."/>
            <person name="Martins L.F."/>
            <person name="Moura L.M.S."/>
            <person name="Sanchez F.B."/>
            <person name="Patane J.S.L."/>
            <person name="da Silva A.M."/>
            <person name="Setubal J.C."/>
        </authorList>
    </citation>
    <scope>NUCLEOTIDE SEQUENCE [LARGE SCALE GENOMIC DNA]</scope>
    <source>
        <strain evidence="2">ZC4RG45</strain>
    </source>
</reference>
<feature type="domain" description="Roadblock/LAMTOR2" evidence="1">
    <location>
        <begin position="13"/>
        <end position="103"/>
    </location>
</feature>
<evidence type="ECO:0000313" key="2">
    <source>
        <dbReference type="EMBL" id="MFO7190833.1"/>
    </source>
</evidence>
<reference evidence="2" key="1">
    <citation type="submission" date="2018-05" db="EMBL/GenBank/DDBJ databases">
        <authorList>
            <person name="Moura L."/>
            <person name="Setubal J.C."/>
        </authorList>
    </citation>
    <scope>NUCLEOTIDE SEQUENCE</scope>
    <source>
        <strain evidence="2">ZC4RG45</strain>
    </source>
</reference>
<dbReference type="Proteomes" id="UP000249324">
    <property type="component" value="Unassembled WGS sequence"/>
</dbReference>
<reference evidence="2" key="4">
    <citation type="submission" date="2023-08" db="EMBL/GenBank/DDBJ databases">
        <authorList>
            <person name="Guima S.E.S."/>
            <person name="Martins L.F."/>
            <person name="Silva A.M."/>
            <person name="Setubal J.C."/>
        </authorList>
    </citation>
    <scope>NUCLEOTIDE SEQUENCE</scope>
    <source>
        <strain evidence="2">ZC4RG45</strain>
    </source>
</reference>
<dbReference type="SMART" id="SM00960">
    <property type="entry name" value="Robl_LC7"/>
    <property type="match status" value="1"/>
</dbReference>
<dbReference type="EMBL" id="QGUI01000393">
    <property type="protein sequence ID" value="PZM96361.1"/>
    <property type="molecule type" value="Genomic_DNA"/>
</dbReference>
<gene>
    <name evidence="2" type="ORF">DIU77_001110</name>
    <name evidence="3" type="ORF">DIU77_10885</name>
</gene>
<dbReference type="EMBL" id="QGUI02000005">
    <property type="protein sequence ID" value="MFO7190833.1"/>
    <property type="molecule type" value="Genomic_DNA"/>
</dbReference>
<dbReference type="SUPFAM" id="SSF103196">
    <property type="entry name" value="Roadblock/LC7 domain"/>
    <property type="match status" value="1"/>
</dbReference>
<reference evidence="3" key="2">
    <citation type="submission" date="2018-05" db="EMBL/GenBank/DDBJ databases">
        <authorList>
            <person name="Lanie J.A."/>
            <person name="Ng W.-L."/>
            <person name="Kazmierczak K.M."/>
            <person name="Andrzejewski T.M."/>
            <person name="Davidsen T.M."/>
            <person name="Wayne K.J."/>
            <person name="Tettelin H."/>
            <person name="Glass J.I."/>
            <person name="Rusch D."/>
            <person name="Podicherti R."/>
            <person name="Tsui H.-C.T."/>
            <person name="Winkler M.E."/>
        </authorList>
    </citation>
    <scope>NUCLEOTIDE SEQUENCE</scope>
    <source>
        <strain evidence="3">ZC4RG45</strain>
    </source>
</reference>
<name>A0A2W4JD44_9PSEU</name>